<proteinExistence type="predicted"/>
<dbReference type="PRINTS" id="PR00032">
    <property type="entry name" value="HTHARAC"/>
</dbReference>
<dbReference type="Pfam" id="PF12833">
    <property type="entry name" value="HTH_18"/>
    <property type="match status" value="1"/>
</dbReference>
<evidence type="ECO:0000256" key="2">
    <source>
        <dbReference type="ARBA" id="ARBA00023125"/>
    </source>
</evidence>
<dbReference type="InterPro" id="IPR018060">
    <property type="entry name" value="HTH_AraC"/>
</dbReference>
<dbReference type="PROSITE" id="PS01124">
    <property type="entry name" value="HTH_ARAC_FAMILY_2"/>
    <property type="match status" value="1"/>
</dbReference>
<gene>
    <name evidence="5" type="ORF">E1262_24260</name>
</gene>
<dbReference type="EMBL" id="SMLB01000047">
    <property type="protein sequence ID" value="TDD65793.1"/>
    <property type="molecule type" value="Genomic_DNA"/>
</dbReference>
<dbReference type="InterPro" id="IPR014710">
    <property type="entry name" value="RmlC-like_jellyroll"/>
</dbReference>
<dbReference type="InterPro" id="IPR003313">
    <property type="entry name" value="AraC-bd"/>
</dbReference>
<name>A0A4R5A1Y4_9ACTN</name>
<dbReference type="Pfam" id="PF02311">
    <property type="entry name" value="AraC_binding"/>
    <property type="match status" value="1"/>
</dbReference>
<evidence type="ECO:0000256" key="3">
    <source>
        <dbReference type="ARBA" id="ARBA00023163"/>
    </source>
</evidence>
<feature type="domain" description="HTH araC/xylS-type" evidence="4">
    <location>
        <begin position="204"/>
        <end position="302"/>
    </location>
</feature>
<dbReference type="GO" id="GO:0043565">
    <property type="term" value="F:sequence-specific DNA binding"/>
    <property type="evidence" value="ECO:0007669"/>
    <property type="project" value="InterPro"/>
</dbReference>
<dbReference type="GO" id="GO:0003700">
    <property type="term" value="F:DNA-binding transcription factor activity"/>
    <property type="evidence" value="ECO:0007669"/>
    <property type="project" value="InterPro"/>
</dbReference>
<keyword evidence="2" id="KW-0238">DNA-binding</keyword>
<keyword evidence="1" id="KW-0805">Transcription regulation</keyword>
<dbReference type="Gene3D" id="1.10.10.60">
    <property type="entry name" value="Homeodomain-like"/>
    <property type="match status" value="2"/>
</dbReference>
<evidence type="ECO:0000256" key="1">
    <source>
        <dbReference type="ARBA" id="ARBA00023015"/>
    </source>
</evidence>
<organism evidence="5 6">
    <name type="scientific">Jiangella aurantiaca</name>
    <dbReference type="NCBI Taxonomy" id="2530373"/>
    <lineage>
        <taxon>Bacteria</taxon>
        <taxon>Bacillati</taxon>
        <taxon>Actinomycetota</taxon>
        <taxon>Actinomycetes</taxon>
        <taxon>Jiangellales</taxon>
        <taxon>Jiangellaceae</taxon>
        <taxon>Jiangella</taxon>
    </lineage>
</organism>
<evidence type="ECO:0000259" key="4">
    <source>
        <dbReference type="PROSITE" id="PS01124"/>
    </source>
</evidence>
<keyword evidence="6" id="KW-1185">Reference proteome</keyword>
<protein>
    <submittedName>
        <fullName evidence="5">AraC family transcriptional regulator</fullName>
    </submittedName>
</protein>
<dbReference type="AlphaFoldDB" id="A0A4R5A1Y4"/>
<comment type="caution">
    <text evidence="5">The sequence shown here is derived from an EMBL/GenBank/DDBJ whole genome shotgun (WGS) entry which is preliminary data.</text>
</comment>
<evidence type="ECO:0000313" key="6">
    <source>
        <dbReference type="Proteomes" id="UP000295217"/>
    </source>
</evidence>
<dbReference type="OrthoDB" id="9799345at2"/>
<dbReference type="Proteomes" id="UP000295217">
    <property type="component" value="Unassembled WGS sequence"/>
</dbReference>
<keyword evidence="3" id="KW-0804">Transcription</keyword>
<sequence>MTTSGTLTLGSGGGIAVRRSHRIVEPMRPALEHVGTTGGLSWKRHLYRTSAFRFSWHFHPEIELTLITAGSGTRYAGDRIEPYDPGQLTLLGAGVPHAFVSAAPGRHEAVVIHFRPDFLGPRLFDVPEFEAVGALLAAAGYGLELPAPEPTIHRLVALTGRTGADGTLGLLDVLVGLADGGPGRSLASPGYRSPDRPDGRRRMDDVFGFLHARYGEPIALGDVAAVAHLSPAAFSRFFRRATGRTFTAYLTELRIGAACRLLTESDRAVADIAAFCGFGNLSNFNRRFRELKAMTPREYRARFG</sequence>
<dbReference type="SUPFAM" id="SSF51182">
    <property type="entry name" value="RmlC-like cupins"/>
    <property type="match status" value="1"/>
</dbReference>
<accession>A0A4R5A1Y4</accession>
<dbReference type="InterPro" id="IPR011051">
    <property type="entry name" value="RmlC_Cupin_sf"/>
</dbReference>
<dbReference type="InterPro" id="IPR009057">
    <property type="entry name" value="Homeodomain-like_sf"/>
</dbReference>
<reference evidence="5 6" key="1">
    <citation type="submission" date="2019-02" db="EMBL/GenBank/DDBJ databases">
        <title>Draft genome sequences of novel Actinobacteria.</title>
        <authorList>
            <person name="Sahin N."/>
            <person name="Ay H."/>
            <person name="Saygin H."/>
        </authorList>
    </citation>
    <scope>NUCLEOTIDE SEQUENCE [LARGE SCALE GENOMIC DNA]</scope>
    <source>
        <strain evidence="5 6">8K307</strain>
    </source>
</reference>
<dbReference type="InterPro" id="IPR020449">
    <property type="entry name" value="Tscrpt_reg_AraC-type_HTH"/>
</dbReference>
<dbReference type="SMART" id="SM00342">
    <property type="entry name" value="HTH_ARAC"/>
    <property type="match status" value="1"/>
</dbReference>
<dbReference type="InterPro" id="IPR050204">
    <property type="entry name" value="AraC_XylS_family_regulators"/>
</dbReference>
<evidence type="ECO:0000313" key="5">
    <source>
        <dbReference type="EMBL" id="TDD65793.1"/>
    </source>
</evidence>
<dbReference type="SUPFAM" id="SSF46689">
    <property type="entry name" value="Homeodomain-like"/>
    <property type="match status" value="2"/>
</dbReference>
<dbReference type="Gene3D" id="2.60.120.10">
    <property type="entry name" value="Jelly Rolls"/>
    <property type="match status" value="1"/>
</dbReference>
<dbReference type="PANTHER" id="PTHR46796">
    <property type="entry name" value="HTH-TYPE TRANSCRIPTIONAL ACTIVATOR RHAS-RELATED"/>
    <property type="match status" value="1"/>
</dbReference>